<dbReference type="InterPro" id="IPR036691">
    <property type="entry name" value="Endo/exonu/phosph_ase_sf"/>
</dbReference>
<protein>
    <recommendedName>
        <fullName evidence="1">Reverse transcriptase domain-containing protein</fullName>
    </recommendedName>
</protein>
<dbReference type="Proteomes" id="UP000663887">
    <property type="component" value="Unassembled WGS sequence"/>
</dbReference>
<name>A0A819NRN4_9BILA</name>
<dbReference type="GO" id="GO:0003824">
    <property type="term" value="F:catalytic activity"/>
    <property type="evidence" value="ECO:0007669"/>
    <property type="project" value="InterPro"/>
</dbReference>
<feature type="domain" description="Reverse transcriptase" evidence="1">
    <location>
        <begin position="482"/>
        <end position="758"/>
    </location>
</feature>
<evidence type="ECO:0000313" key="4">
    <source>
        <dbReference type="Proteomes" id="UP000663842"/>
    </source>
</evidence>
<dbReference type="Gene3D" id="3.60.10.10">
    <property type="entry name" value="Endonuclease/exonuclease/phosphatase"/>
    <property type="match status" value="1"/>
</dbReference>
<dbReference type="EMBL" id="CAJNRG010010878">
    <property type="protein sequence ID" value="CAF2127351.1"/>
    <property type="molecule type" value="Genomic_DNA"/>
</dbReference>
<dbReference type="Proteomes" id="UP000663842">
    <property type="component" value="Unassembled WGS sequence"/>
</dbReference>
<dbReference type="InterPro" id="IPR000477">
    <property type="entry name" value="RT_dom"/>
</dbReference>
<evidence type="ECO:0000259" key="1">
    <source>
        <dbReference type="PROSITE" id="PS50878"/>
    </source>
</evidence>
<dbReference type="SUPFAM" id="SSF56219">
    <property type="entry name" value="DNase I-like"/>
    <property type="match status" value="1"/>
</dbReference>
<dbReference type="SUPFAM" id="SSF56672">
    <property type="entry name" value="DNA/RNA polymerases"/>
    <property type="match status" value="1"/>
</dbReference>
<dbReference type="Pfam" id="PF14529">
    <property type="entry name" value="Exo_endo_phos_2"/>
    <property type="match status" value="1"/>
</dbReference>
<dbReference type="InterPro" id="IPR005135">
    <property type="entry name" value="Endo/exonuclease/phosphatase"/>
</dbReference>
<evidence type="ECO:0000313" key="2">
    <source>
        <dbReference type="EMBL" id="CAF2127351.1"/>
    </source>
</evidence>
<dbReference type="InterPro" id="IPR052560">
    <property type="entry name" value="RdDP_mobile_element"/>
</dbReference>
<dbReference type="PANTHER" id="PTHR36688:SF2">
    <property type="entry name" value="ENDONUCLEASE_EXONUCLEASE_PHOSPHATASE DOMAIN-CONTAINING PROTEIN"/>
    <property type="match status" value="1"/>
</dbReference>
<dbReference type="CDD" id="cd01650">
    <property type="entry name" value="RT_nLTR_like"/>
    <property type="match status" value="1"/>
</dbReference>
<proteinExistence type="predicted"/>
<sequence length="959" mass="111605">MINEWNTRTCISDINTKWKKERPTHTTNTNLTIILFNVECLNTHTDDVDLILSKHAPHLCLLTGVGKATEKMPVFPGYTAITQAGTNSFGGVAVMYQKSLNCKIVEKETNFILCEVETTNTHVLIGVVYVPLGTLPPFQIFSKCKSKQIFIFGDFNAKHTTWGCSKNNTGGIHLFDWLEATGNDLILPTSPTSKRSSAIIDFGITDTSQGWLSQLLNEATSDHWPIIFDAPFAIDNSITYKQTNWPVFTFFLSNIHQYWNSLVYNLDIDSFFTLFSTFLNALQDRCSSYKPIKNYRSPWPPQLIFLARTVNKHRRDYRKYRSQHDLENFKTWKTIFIAERAAFMEKRITQKLEWLSQDNNIWKYTRNTFRPFSPSFKGLNVNQQHITDPNEIVNTLADHYEKHFSAPMPNMSNEIHKQAIEIFENLTHMPQMPLKAIKYDEVLREWLKFAPKKAYDSAGTSAFLLKKLPIEYVATITILFNRCAENGSFFHAGKIAKTICLSKEGMYPPEHKLRPISLLPNLAKWFERIMHSRILQWCHDYNIAVDEQSGFMKGRRLQTRVLALTENLRLTVAACNRPALTIFVDFQSAFDNMWHPALIKSLYDMDMPLPLLKWVHTWLQNRQLFISYGDANSRNIKMEVGAPQGSVLAATLFRMHVHLLPKLLSRFNTHMFADDLAITITGSLEKRFSHNIKDIEQQADFAMKQLEKFSEDVILPVNVNKTKALLIHSTVAPPHPKIKFKNQNVDHVKSYKYLGVCISTKLGWGTFINERIKKIKKVYNAMKIILMKIPLPMINIRKKIFLAYALPHFCWLFVNWFHYTDNQKITIDHTYCTGLRIVYGLHGWDDITTLTISREKSLPDYLYIYWSRLKIHLEKSPDALAFQQSWTEYQIITGEDNTWYKTMGFRKNSFFPRRLGERAKHTLADLQIFENIHKQQHETFKKNTSYINMFVYKFFLYPP</sequence>
<dbReference type="PANTHER" id="PTHR36688">
    <property type="entry name" value="ENDO/EXONUCLEASE/PHOSPHATASE DOMAIN-CONTAINING PROTEIN"/>
    <property type="match status" value="1"/>
</dbReference>
<dbReference type="EMBL" id="CAJOBF010001944">
    <property type="protein sequence ID" value="CAF3997376.1"/>
    <property type="molecule type" value="Genomic_DNA"/>
</dbReference>
<dbReference type="Pfam" id="PF00078">
    <property type="entry name" value="RVT_1"/>
    <property type="match status" value="1"/>
</dbReference>
<evidence type="ECO:0000313" key="3">
    <source>
        <dbReference type="EMBL" id="CAF3997376.1"/>
    </source>
</evidence>
<dbReference type="AlphaFoldDB" id="A0A819NRN4"/>
<reference evidence="3" key="1">
    <citation type="submission" date="2021-02" db="EMBL/GenBank/DDBJ databases">
        <authorList>
            <person name="Nowell W R."/>
        </authorList>
    </citation>
    <scope>NUCLEOTIDE SEQUENCE</scope>
</reference>
<accession>A0A819NRN4</accession>
<dbReference type="InterPro" id="IPR043502">
    <property type="entry name" value="DNA/RNA_pol_sf"/>
</dbReference>
<dbReference type="PROSITE" id="PS50878">
    <property type="entry name" value="RT_POL"/>
    <property type="match status" value="1"/>
</dbReference>
<gene>
    <name evidence="3" type="ORF">UXM345_LOCUS15968</name>
    <name evidence="2" type="ORF">XDN619_LOCUS24077</name>
</gene>
<comment type="caution">
    <text evidence="3">The sequence shown here is derived from an EMBL/GenBank/DDBJ whole genome shotgun (WGS) entry which is preliminary data.</text>
</comment>
<organism evidence="3 4">
    <name type="scientific">Rotaria magnacalcarata</name>
    <dbReference type="NCBI Taxonomy" id="392030"/>
    <lineage>
        <taxon>Eukaryota</taxon>
        <taxon>Metazoa</taxon>
        <taxon>Spiralia</taxon>
        <taxon>Gnathifera</taxon>
        <taxon>Rotifera</taxon>
        <taxon>Eurotatoria</taxon>
        <taxon>Bdelloidea</taxon>
        <taxon>Philodinida</taxon>
        <taxon>Philodinidae</taxon>
        <taxon>Rotaria</taxon>
    </lineage>
</organism>